<dbReference type="AlphaFoldDB" id="A0A9X5CI40"/>
<evidence type="ECO:0000313" key="1">
    <source>
        <dbReference type="EMBL" id="NEC47326.1"/>
    </source>
</evidence>
<dbReference type="Proteomes" id="UP000471745">
    <property type="component" value="Unassembled WGS sequence"/>
</dbReference>
<accession>A0A9X5CI40</accession>
<comment type="caution">
    <text evidence="1">The sequence shown here is derived from an EMBL/GenBank/DDBJ whole genome shotgun (WGS) entry which is preliminary data.</text>
</comment>
<dbReference type="EMBL" id="JAAGNA010000066">
    <property type="protein sequence ID" value="NEC47326.1"/>
    <property type="molecule type" value="Genomic_DNA"/>
</dbReference>
<proteinExistence type="predicted"/>
<evidence type="ECO:0000313" key="2">
    <source>
        <dbReference type="Proteomes" id="UP000471745"/>
    </source>
</evidence>
<name>A0A9X5CI40_9ACTN</name>
<dbReference type="RefSeq" id="WP_163085422.1">
    <property type="nucleotide sequence ID" value="NZ_JAAGNA010000066.1"/>
</dbReference>
<gene>
    <name evidence="1" type="ORF">G3I18_01800</name>
</gene>
<organism evidence="1 2">
    <name type="scientific">Actinospica acidiphila</name>
    <dbReference type="NCBI Taxonomy" id="304899"/>
    <lineage>
        <taxon>Bacteria</taxon>
        <taxon>Bacillati</taxon>
        <taxon>Actinomycetota</taxon>
        <taxon>Actinomycetes</taxon>
        <taxon>Catenulisporales</taxon>
        <taxon>Actinospicaceae</taxon>
        <taxon>Actinospica</taxon>
    </lineage>
</organism>
<reference evidence="1 2" key="1">
    <citation type="submission" date="2020-01" db="EMBL/GenBank/DDBJ databases">
        <title>Insect and environment-associated Actinomycetes.</title>
        <authorList>
            <person name="Currrie C."/>
            <person name="Chevrette M."/>
            <person name="Carlson C."/>
            <person name="Stubbendieck R."/>
            <person name="Wendt-Pienkowski E."/>
        </authorList>
    </citation>
    <scope>NUCLEOTIDE SEQUENCE [LARGE SCALE GENOMIC DNA]</scope>
    <source>
        <strain evidence="1 2">SID8189</strain>
    </source>
</reference>
<protein>
    <submittedName>
        <fullName evidence="1">Uncharacterized protein</fullName>
    </submittedName>
</protein>
<sequence length="153" mass="16691">MFRRRTRVCAEVVSSEPGEAFAVTVEDLRVLERVTSHARTQLTRRVHEKDLDVVDQASGYWLMLTLSERAGAARALGRSGIPMLVEEAEAVRAVVLNLESYGGETMALAEGYELLDRITLLSRLPRTATHVGGVLTLPDDTSEVDALMPAGPS</sequence>
<keyword evidence="2" id="KW-1185">Reference proteome</keyword>